<keyword evidence="11" id="KW-0479">Metal-binding</keyword>
<comment type="cofactor">
    <cofactor evidence="11">
        <name>Zn(2+)</name>
        <dbReference type="ChEBI" id="CHEBI:29105"/>
    </cofactor>
    <text evidence="11">Binds 1 zinc ion per subunit.</text>
</comment>
<feature type="transmembrane region" description="Helical" evidence="13">
    <location>
        <begin position="181"/>
        <end position="201"/>
    </location>
</feature>
<dbReference type="InterPro" id="IPR001765">
    <property type="entry name" value="Carbonic_anhydrase"/>
</dbReference>
<dbReference type="InterPro" id="IPR001902">
    <property type="entry name" value="SLC26A/SulP_fam"/>
</dbReference>
<comment type="subcellular location">
    <subcellularLocation>
        <location evidence="1">Membrane</location>
        <topology evidence="1">Multi-pass membrane protein</topology>
    </subcellularLocation>
</comment>
<keyword evidence="16" id="KW-1185">Reference proteome</keyword>
<comment type="function">
    <text evidence="9">Catalyzes the reversible hydration of carbon dioxide to form bicarbonate.</text>
</comment>
<evidence type="ECO:0000256" key="8">
    <source>
        <dbReference type="ARBA" id="ARBA00023239"/>
    </source>
</evidence>
<evidence type="ECO:0000256" key="1">
    <source>
        <dbReference type="ARBA" id="ARBA00004141"/>
    </source>
</evidence>
<dbReference type="Proteomes" id="UP000095210">
    <property type="component" value="Chromosome"/>
</dbReference>
<evidence type="ECO:0000256" key="5">
    <source>
        <dbReference type="ARBA" id="ARBA00022833"/>
    </source>
</evidence>
<evidence type="ECO:0000256" key="7">
    <source>
        <dbReference type="ARBA" id="ARBA00023136"/>
    </source>
</evidence>
<evidence type="ECO:0000256" key="12">
    <source>
        <dbReference type="SAM" id="MobiDB-lite"/>
    </source>
</evidence>
<dbReference type="GO" id="GO:0016020">
    <property type="term" value="C:membrane"/>
    <property type="evidence" value="ECO:0007669"/>
    <property type="project" value="UniProtKB-SubCell"/>
</dbReference>
<feature type="domain" description="SLC26A/SulP transporter" evidence="14">
    <location>
        <begin position="34"/>
        <end position="383"/>
    </location>
</feature>
<dbReference type="SUPFAM" id="SSF53056">
    <property type="entry name" value="beta-carbonic anhydrase, cab"/>
    <property type="match status" value="1"/>
</dbReference>
<reference evidence="16" key="1">
    <citation type="submission" date="2016-03" db="EMBL/GenBank/DDBJ databases">
        <title>Complete genome sequence of the type strain Actinoalloteichus hymeniacidonis DSM 45092.</title>
        <authorList>
            <person name="Schaffert L."/>
            <person name="Albersmeier A."/>
            <person name="Winkler A."/>
            <person name="Kalinowski J."/>
            <person name="Zotchev S."/>
            <person name="Ruckert C."/>
        </authorList>
    </citation>
    <scope>NUCLEOTIDE SEQUENCE [LARGE SCALE GENOMIC DNA]</scope>
    <source>
        <strain evidence="16">HPA177(T) (DSM 45092(T))</strain>
    </source>
</reference>
<gene>
    <name evidence="15" type="ORF">TL08_17825</name>
</gene>
<feature type="transmembrane region" description="Helical" evidence="13">
    <location>
        <begin position="139"/>
        <end position="161"/>
    </location>
</feature>
<feature type="transmembrane region" description="Helical" evidence="13">
    <location>
        <begin position="213"/>
        <end position="233"/>
    </location>
</feature>
<dbReference type="SMART" id="SM00947">
    <property type="entry name" value="Pro_CA"/>
    <property type="match status" value="1"/>
</dbReference>
<dbReference type="GO" id="GO:0055085">
    <property type="term" value="P:transmembrane transport"/>
    <property type="evidence" value="ECO:0007669"/>
    <property type="project" value="InterPro"/>
</dbReference>
<comment type="similarity">
    <text evidence="2">Belongs to the beta-class carbonic anhydrase family.</text>
</comment>
<dbReference type="KEGG" id="ahm:TL08_17825"/>
<evidence type="ECO:0000313" key="16">
    <source>
        <dbReference type="Proteomes" id="UP000095210"/>
    </source>
</evidence>
<dbReference type="GO" id="GO:0004089">
    <property type="term" value="F:carbonate dehydratase activity"/>
    <property type="evidence" value="ECO:0007669"/>
    <property type="project" value="UniProtKB-EC"/>
</dbReference>
<evidence type="ECO:0000256" key="6">
    <source>
        <dbReference type="ARBA" id="ARBA00022989"/>
    </source>
</evidence>
<evidence type="ECO:0000256" key="11">
    <source>
        <dbReference type="PIRSR" id="PIRSR601765-1"/>
    </source>
</evidence>
<feature type="transmembrane region" description="Helical" evidence="13">
    <location>
        <begin position="38"/>
        <end position="58"/>
    </location>
</feature>
<dbReference type="InterPro" id="IPR015892">
    <property type="entry name" value="Carbonic_anhydrase_CS"/>
</dbReference>
<comment type="catalytic activity">
    <reaction evidence="10">
        <text>hydrogencarbonate + H(+) = CO2 + H2O</text>
        <dbReference type="Rhea" id="RHEA:10748"/>
        <dbReference type="ChEBI" id="CHEBI:15377"/>
        <dbReference type="ChEBI" id="CHEBI:15378"/>
        <dbReference type="ChEBI" id="CHEBI:16526"/>
        <dbReference type="ChEBI" id="CHEBI:17544"/>
        <dbReference type="EC" id="4.2.1.1"/>
    </reaction>
</comment>
<dbReference type="Gene3D" id="3.40.1050.10">
    <property type="entry name" value="Carbonic anhydrase"/>
    <property type="match status" value="1"/>
</dbReference>
<evidence type="ECO:0000256" key="10">
    <source>
        <dbReference type="ARBA" id="ARBA00048348"/>
    </source>
</evidence>
<evidence type="ECO:0000313" key="15">
    <source>
        <dbReference type="EMBL" id="AOS64365.1"/>
    </source>
</evidence>
<dbReference type="RefSeq" id="WP_069850559.1">
    <property type="nucleotide sequence ID" value="NZ_CP014859.1"/>
</dbReference>
<feature type="transmembrane region" description="Helical" evidence="13">
    <location>
        <begin position="253"/>
        <end position="278"/>
    </location>
</feature>
<dbReference type="EMBL" id="CP014859">
    <property type="protein sequence ID" value="AOS64365.1"/>
    <property type="molecule type" value="Genomic_DNA"/>
</dbReference>
<dbReference type="GO" id="GO:0008270">
    <property type="term" value="F:zinc ion binding"/>
    <property type="evidence" value="ECO:0007669"/>
    <property type="project" value="InterPro"/>
</dbReference>
<feature type="region of interest" description="Disordered" evidence="12">
    <location>
        <begin position="1"/>
        <end position="24"/>
    </location>
</feature>
<proteinExistence type="inferred from homology"/>
<keyword evidence="6 13" id="KW-1133">Transmembrane helix</keyword>
<evidence type="ECO:0000256" key="4">
    <source>
        <dbReference type="ARBA" id="ARBA00022692"/>
    </source>
</evidence>
<evidence type="ECO:0000256" key="3">
    <source>
        <dbReference type="ARBA" id="ARBA00012925"/>
    </source>
</evidence>
<feature type="transmembrane region" description="Helical" evidence="13">
    <location>
        <begin position="384"/>
        <end position="412"/>
    </location>
</feature>
<keyword evidence="8 15" id="KW-0456">Lyase</keyword>
<organism evidence="15 16">
    <name type="scientific">Actinoalloteichus hymeniacidonis</name>
    <dbReference type="NCBI Taxonomy" id="340345"/>
    <lineage>
        <taxon>Bacteria</taxon>
        <taxon>Bacillati</taxon>
        <taxon>Actinomycetota</taxon>
        <taxon>Actinomycetes</taxon>
        <taxon>Pseudonocardiales</taxon>
        <taxon>Pseudonocardiaceae</taxon>
        <taxon>Actinoalloteichus</taxon>
    </lineage>
</organism>
<dbReference type="Pfam" id="PF00916">
    <property type="entry name" value="Sulfate_transp"/>
    <property type="match status" value="1"/>
</dbReference>
<dbReference type="InterPro" id="IPR036874">
    <property type="entry name" value="Carbonic_anhydrase_sf"/>
</dbReference>
<feature type="transmembrane region" description="Helical" evidence="13">
    <location>
        <begin position="336"/>
        <end position="364"/>
    </location>
</feature>
<feature type="transmembrane region" description="Helical" evidence="13">
    <location>
        <begin position="107"/>
        <end position="127"/>
    </location>
</feature>
<feature type="binding site" evidence="11">
    <location>
        <position position="655"/>
    </location>
    <ligand>
        <name>Zn(2+)</name>
        <dbReference type="ChEBI" id="CHEBI:29105"/>
    </ligand>
</feature>
<dbReference type="EC" id="4.2.1.1" evidence="3"/>
<dbReference type="Pfam" id="PF00484">
    <property type="entry name" value="Pro_CA"/>
    <property type="match status" value="2"/>
</dbReference>
<dbReference type="PROSITE" id="PS00705">
    <property type="entry name" value="PROK_CO2_ANHYDRASE_2"/>
    <property type="match status" value="1"/>
</dbReference>
<dbReference type="AlphaFoldDB" id="A0AAC9MZH3"/>
<feature type="binding site" evidence="11">
    <location>
        <position position="594"/>
    </location>
    <ligand>
        <name>Zn(2+)</name>
        <dbReference type="ChEBI" id="CHEBI:29105"/>
    </ligand>
</feature>
<keyword evidence="4 13" id="KW-0812">Transmembrane</keyword>
<accession>A0AAC9MZH3</accession>
<dbReference type="InterPro" id="IPR011547">
    <property type="entry name" value="SLC26A/SulP_dom"/>
</dbReference>
<dbReference type="PANTHER" id="PTHR11814">
    <property type="entry name" value="SULFATE TRANSPORTER"/>
    <property type="match status" value="1"/>
</dbReference>
<dbReference type="GO" id="GO:0015976">
    <property type="term" value="P:carbon utilization"/>
    <property type="evidence" value="ECO:0007669"/>
    <property type="project" value="InterPro"/>
</dbReference>
<sequence>MNKRSEPRPHGGEHTTVDPPGETASSASWPGVLLRHDLPASLVVFLVAVPLSLGIAAATGAPIMAGLIAAVVGGVVAGSLAGAPLQVSGPAAGLVVIVAGLIEQHGWPATAAITIGAGLLQLIFGISKIARFALSLSPSVVHGMLAGIGVVIAIGQAQVLLGGQSHPEARDNLAAMPETLARLHVPTLLIGLVAMAVLIGWPRLPRLRVIPAPLAAVTIATVLALGGSGIGTVSLPDDPLSAISLPTLPDSNLLAIAAAVLTVALVASVESLLSAVAVDRLHDGPRADLDRELLAQGSANIASGALGGLPVTGVVVRSSTNVSAGARTRASSVLHGVWVAAAVLFLGGMLEMIPLAALSAVLIVVGVKLVNGKQMRLLWRQREFLPYACTMAGVVGFDLVVGVFTGLAVALAQTLIRLARHTIQVARVDDGQWRVNVDGSLVFLGISALIKKLRSIPPGEDVTIELHLDCLDHGAFEALRDWRTTYEQEGGTVRIDEIGATWYRRAAQGGRPASRRSSGVLAPRWFAPWQHWQRHREHQPDTASVIPEPRDAPDPMIVGLREFEQRSAPLLRPLLAELAERGQRPARLFVCCADSRVVPNVITTSGPGDLFTVRNVGNLVPPSYAVGDSSVGSAIEFAVEQLAVTSIVVCGHSHCGAMLALLDGGPPEGSHLAEWLVHAEPSLRRFEEQQEPDLAPNSTAHGPAAASPTHGDQGTDTATLAAMSATQHELASAEAQSTQWQRLAVANVQQQLENLMTYPVVRDAVLAGRLVLEGMYFDLIEAKVYLIDADDDVLRSLSGPVVQV</sequence>
<feature type="compositionally biased region" description="Basic and acidic residues" evidence="12">
    <location>
        <begin position="1"/>
        <end position="16"/>
    </location>
</feature>
<feature type="region of interest" description="Disordered" evidence="12">
    <location>
        <begin position="686"/>
        <end position="716"/>
    </location>
</feature>
<dbReference type="PROSITE" id="PS00704">
    <property type="entry name" value="PROK_CO2_ANHYDRASE_1"/>
    <property type="match status" value="1"/>
</dbReference>
<protein>
    <recommendedName>
        <fullName evidence="3">carbonic anhydrase</fullName>
        <ecNumber evidence="3">4.2.1.1</ecNumber>
    </recommendedName>
</protein>
<evidence type="ECO:0000256" key="9">
    <source>
        <dbReference type="ARBA" id="ARBA00024993"/>
    </source>
</evidence>
<evidence type="ECO:0000259" key="14">
    <source>
        <dbReference type="Pfam" id="PF00916"/>
    </source>
</evidence>
<keyword evidence="5 11" id="KW-0862">Zinc</keyword>
<feature type="transmembrane region" description="Helical" evidence="13">
    <location>
        <begin position="65"/>
        <end position="87"/>
    </location>
</feature>
<keyword evidence="7 13" id="KW-0472">Membrane</keyword>
<evidence type="ECO:0000256" key="2">
    <source>
        <dbReference type="ARBA" id="ARBA00006217"/>
    </source>
</evidence>
<feature type="binding site" evidence="11">
    <location>
        <position position="652"/>
    </location>
    <ligand>
        <name>Zn(2+)</name>
        <dbReference type="ChEBI" id="CHEBI:29105"/>
    </ligand>
</feature>
<name>A0AAC9MZH3_9PSEU</name>
<evidence type="ECO:0000256" key="13">
    <source>
        <dbReference type="SAM" id="Phobius"/>
    </source>
</evidence>
<feature type="binding site" evidence="11">
    <location>
        <position position="592"/>
    </location>
    <ligand>
        <name>Zn(2+)</name>
        <dbReference type="ChEBI" id="CHEBI:29105"/>
    </ligand>
</feature>